<dbReference type="EMBL" id="WHNZ01000061">
    <property type="protein sequence ID" value="NOV03055.1"/>
    <property type="molecule type" value="Genomic_DNA"/>
</dbReference>
<dbReference type="InterPro" id="IPR001375">
    <property type="entry name" value="Peptidase_S9_cat"/>
</dbReference>
<feature type="domain" description="SLH" evidence="3">
    <location>
        <begin position="67"/>
        <end position="126"/>
    </location>
</feature>
<comment type="caution">
    <text evidence="4">The sequence shown here is derived from an EMBL/GenBank/DDBJ whole genome shotgun (WGS) entry which is preliminary data.</text>
</comment>
<dbReference type="PROSITE" id="PS51272">
    <property type="entry name" value="SLH"/>
    <property type="match status" value="2"/>
</dbReference>
<feature type="domain" description="SLH" evidence="3">
    <location>
        <begin position="127"/>
        <end position="189"/>
    </location>
</feature>
<name>A0ABX1ZSM2_9BACL</name>
<dbReference type="SUPFAM" id="SSF53474">
    <property type="entry name" value="alpha/beta-Hydrolases"/>
    <property type="match status" value="1"/>
</dbReference>
<keyword evidence="2" id="KW-1133">Transmembrane helix</keyword>
<dbReference type="PANTHER" id="PTHR42776">
    <property type="entry name" value="SERINE PEPTIDASE S9 FAMILY MEMBER"/>
    <property type="match status" value="1"/>
</dbReference>
<accession>A0ABX1ZSM2</accession>
<keyword evidence="5" id="KW-1185">Reference proteome</keyword>
<dbReference type="Gene3D" id="2.120.10.30">
    <property type="entry name" value="TolB, C-terminal domain"/>
    <property type="match status" value="1"/>
</dbReference>
<gene>
    <name evidence="4" type="ORF">GC097_23950</name>
</gene>
<protein>
    <submittedName>
        <fullName evidence="4">Prolyl oligopeptidase family serine peptidase</fullName>
    </submittedName>
</protein>
<evidence type="ECO:0000256" key="1">
    <source>
        <dbReference type="ARBA" id="ARBA00022801"/>
    </source>
</evidence>
<dbReference type="Pfam" id="PF00395">
    <property type="entry name" value="SLH"/>
    <property type="match status" value="2"/>
</dbReference>
<dbReference type="Gene3D" id="3.40.50.1820">
    <property type="entry name" value="alpha/beta hydrolase"/>
    <property type="match status" value="1"/>
</dbReference>
<keyword evidence="2" id="KW-0472">Membrane</keyword>
<evidence type="ECO:0000313" key="4">
    <source>
        <dbReference type="EMBL" id="NOV03055.1"/>
    </source>
</evidence>
<dbReference type="Proteomes" id="UP000618579">
    <property type="component" value="Unassembled WGS sequence"/>
</dbReference>
<dbReference type="InterPro" id="IPR001119">
    <property type="entry name" value="SLH_dom"/>
</dbReference>
<dbReference type="InterPro" id="IPR011042">
    <property type="entry name" value="6-blade_b-propeller_TolB-like"/>
</dbReference>
<evidence type="ECO:0000259" key="3">
    <source>
        <dbReference type="PROSITE" id="PS51272"/>
    </source>
</evidence>
<organism evidence="4 5">
    <name type="scientific">Paenibacillus planticolens</name>
    <dbReference type="NCBI Taxonomy" id="2654976"/>
    <lineage>
        <taxon>Bacteria</taxon>
        <taxon>Bacillati</taxon>
        <taxon>Bacillota</taxon>
        <taxon>Bacilli</taxon>
        <taxon>Bacillales</taxon>
        <taxon>Paenibacillaceae</taxon>
        <taxon>Paenibacillus</taxon>
    </lineage>
</organism>
<feature type="transmembrane region" description="Helical" evidence="2">
    <location>
        <begin position="39"/>
        <end position="62"/>
    </location>
</feature>
<dbReference type="InterPro" id="IPR029058">
    <property type="entry name" value="AB_hydrolase_fold"/>
</dbReference>
<dbReference type="PANTHER" id="PTHR42776:SF27">
    <property type="entry name" value="DIPEPTIDYL PEPTIDASE FAMILY MEMBER 6"/>
    <property type="match status" value="1"/>
</dbReference>
<dbReference type="Pfam" id="PF00326">
    <property type="entry name" value="Peptidase_S9"/>
    <property type="match status" value="1"/>
</dbReference>
<evidence type="ECO:0000256" key="2">
    <source>
        <dbReference type="SAM" id="Phobius"/>
    </source>
</evidence>
<keyword evidence="2" id="KW-0812">Transmembrane</keyword>
<dbReference type="SUPFAM" id="SSF82171">
    <property type="entry name" value="DPP6 N-terminal domain-like"/>
    <property type="match status" value="1"/>
</dbReference>
<reference evidence="4 5" key="1">
    <citation type="submission" date="2019-10" db="EMBL/GenBank/DDBJ databases">
        <title>Description of Paenibacillus pedi sp. nov.</title>
        <authorList>
            <person name="Carlier A."/>
            <person name="Qi S."/>
        </authorList>
    </citation>
    <scope>NUCLEOTIDE SEQUENCE [LARGE SCALE GENOMIC DNA]</scope>
    <source>
        <strain evidence="4 5">LMG 31457</strain>
    </source>
</reference>
<keyword evidence="1" id="KW-0378">Hydrolase</keyword>
<feature type="transmembrane region" description="Helical" evidence="2">
    <location>
        <begin position="6"/>
        <end position="27"/>
    </location>
</feature>
<evidence type="ECO:0000313" key="5">
    <source>
        <dbReference type="Proteomes" id="UP000618579"/>
    </source>
</evidence>
<proteinExistence type="predicted"/>
<sequence>MHAEIYSSSLFILYFLVYNGMRSVLLLHVRCRRVSMKIFFQRGVVSILAAVWIATAALPIGAQASSDPAAYPDVPGDYYASQEITLLKQKGIIDAEEDGSFHPNDAVTRGDAAEWLSKALKLNKPKSLNAFKDVAETSPYAEAVNALKEQNIVQGNDGLYQPDSLLTREQMASLLVRAFQLKDNGIQAWLKDEAVISKVHHDDVIKLKQNFITDQLSFMPQDQVTRAQLVLFIYRTISQKEETSQGSYTLDDFLQLPNKAAMRLSPDGKTLAYLQPWENRMNLYIQKVGEEQSTRLTSSKDENIGHMYWITDKVIVYSIDSGGTENTHIRAVKVDGSGDSDLTPYPNVKADLLDVLPAQDENDLELLLTMNKRDPKVMDVYRVKLSNGETNMHAQNPGNVKLWATDNWGRVRAALARDGEKTSLLYREDENKAFAIIDTFNASDTFLPALFTFNNEQIYAVSNVGRDKMALVKYDPNTRKETEVLYVNNDVDINDIIVSFKKQSILAVSYETDDMQMQYLDKEFEALSHTIEEKLKTRHWGLIGSPDRDVLLLYTGSDKSYGSYYLYDRKTDKLDKIADMQPKIDEKKMADMQPISFKSRDGLTIHGYLTLPKGVAATKLPVVVNPHGGPWSRNSWGYNMEAQLLANQGYAVLQLNFRGSSGYGKAFLHAGDKQWGKAMQNDITDGVNWLIQRGTADPERVAIYGASYGGYATLAGMTFTPDLYAAGVDYVGPSSLLTFMKTTPSYWELDLPVMYLQVGDPVKDKKLLEDVSPLLHVDQIKAPLMIAQGVNDPRVNKAESDQIVAALRKLDVDVPYMLKKNEGHGFNKLENARDFYQALIHFLNKNVKNKKKSAS</sequence>